<dbReference type="Proteomes" id="UP001595613">
    <property type="component" value="Unassembled WGS sequence"/>
</dbReference>
<dbReference type="RefSeq" id="WP_380095414.1">
    <property type="nucleotide sequence ID" value="NZ_JBHRYD010000001.1"/>
</dbReference>
<organism evidence="2 3">
    <name type="scientific">Devosia honganensis</name>
    <dbReference type="NCBI Taxonomy" id="1610527"/>
    <lineage>
        <taxon>Bacteria</taxon>
        <taxon>Pseudomonadati</taxon>
        <taxon>Pseudomonadota</taxon>
        <taxon>Alphaproteobacteria</taxon>
        <taxon>Hyphomicrobiales</taxon>
        <taxon>Devosiaceae</taxon>
        <taxon>Devosia</taxon>
    </lineage>
</organism>
<dbReference type="InterPro" id="IPR016181">
    <property type="entry name" value="Acyl_CoA_acyltransferase"/>
</dbReference>
<feature type="domain" description="N-acyl amino acid synthase FeeM catalytic core" evidence="1">
    <location>
        <begin position="44"/>
        <end position="200"/>
    </location>
</feature>
<evidence type="ECO:0000259" key="1">
    <source>
        <dbReference type="Pfam" id="PF21926"/>
    </source>
</evidence>
<dbReference type="EMBL" id="JBHRYD010000001">
    <property type="protein sequence ID" value="MFC3704098.1"/>
    <property type="molecule type" value="Genomic_DNA"/>
</dbReference>
<comment type="caution">
    <text evidence="2">The sequence shown here is derived from an EMBL/GenBank/DDBJ whole genome shotgun (WGS) entry which is preliminary data.</text>
</comment>
<dbReference type="SUPFAM" id="SSF55729">
    <property type="entry name" value="Acyl-CoA N-acyltransferases (Nat)"/>
    <property type="match status" value="1"/>
</dbReference>
<reference evidence="3" key="1">
    <citation type="journal article" date="2019" name="Int. J. Syst. Evol. Microbiol.">
        <title>The Global Catalogue of Microorganisms (GCM) 10K type strain sequencing project: providing services to taxonomists for standard genome sequencing and annotation.</title>
        <authorList>
            <consortium name="The Broad Institute Genomics Platform"/>
            <consortium name="The Broad Institute Genome Sequencing Center for Infectious Disease"/>
            <person name="Wu L."/>
            <person name="Ma J."/>
        </authorList>
    </citation>
    <scope>NUCLEOTIDE SEQUENCE [LARGE SCALE GENOMIC DNA]</scope>
    <source>
        <strain evidence="3">KCTC 42281</strain>
    </source>
</reference>
<proteinExistence type="predicted"/>
<name>A0ABV7X0P4_9HYPH</name>
<accession>A0ABV7X0P4</accession>
<gene>
    <name evidence="2" type="ORF">ACFOOL_04945</name>
</gene>
<sequence length="262" mass="29218">MVIDPDSAAAARAGAPSRFSDSLMDVLDRVSYARVDPGVIDDPIYRLRYRAYTREGFMDHNPEEICIDDLDETPNGMSFGIYIDGALVSSIRLHHLTREHRASPSMKVFPDVLGPMLDRGMTFIDPSRFTADHEASLAYPAMPFLTLRIAAMASVHFAVDQCLALVRPEHGPFYKRVFGSEQIGETRAYPGLYFPVALYGASVDSIRSRVARRFPFFLSTAEERSLLFSQTGPQDAVLRIRASARDAYEAARRSLEDCTPVS</sequence>
<dbReference type="Pfam" id="PF21926">
    <property type="entry name" value="FeeM"/>
    <property type="match status" value="1"/>
</dbReference>
<keyword evidence="3" id="KW-1185">Reference proteome</keyword>
<evidence type="ECO:0000313" key="3">
    <source>
        <dbReference type="Proteomes" id="UP001595613"/>
    </source>
</evidence>
<dbReference type="Gene3D" id="3.40.630.30">
    <property type="match status" value="1"/>
</dbReference>
<evidence type="ECO:0000313" key="2">
    <source>
        <dbReference type="EMBL" id="MFC3704098.1"/>
    </source>
</evidence>
<protein>
    <recommendedName>
        <fullName evidence="1">N-acyl amino acid synthase FeeM catalytic core domain-containing protein</fullName>
    </recommendedName>
</protein>
<dbReference type="InterPro" id="IPR054597">
    <property type="entry name" value="FeeM_cat"/>
</dbReference>